<dbReference type="GO" id="GO:0008168">
    <property type="term" value="F:methyltransferase activity"/>
    <property type="evidence" value="ECO:0007669"/>
    <property type="project" value="UniProtKB-KW"/>
</dbReference>
<dbReference type="GO" id="GO:0032259">
    <property type="term" value="P:methylation"/>
    <property type="evidence" value="ECO:0007669"/>
    <property type="project" value="UniProtKB-KW"/>
</dbReference>
<feature type="binding site" evidence="1">
    <location>
        <begin position="120"/>
        <end position="121"/>
    </location>
    <ligand>
        <name>S-adenosyl-L-methionine</name>
        <dbReference type="ChEBI" id="CHEBI:59789"/>
    </ligand>
</feature>
<accession>A0ABW8NKG3</accession>
<dbReference type="EC" id="2.1.1.242" evidence="1"/>
<dbReference type="RefSeq" id="WP_416206500.1">
    <property type="nucleotide sequence ID" value="NZ_JBBKTX010000016.1"/>
</dbReference>
<evidence type="ECO:0000313" key="2">
    <source>
        <dbReference type="EMBL" id="MFK4753465.1"/>
    </source>
</evidence>
<comment type="caution">
    <text evidence="2">The sequence shown here is derived from an EMBL/GenBank/DDBJ whole genome shotgun (WGS) entry which is preliminary data.</text>
</comment>
<keyword evidence="1" id="KW-0698">rRNA processing</keyword>
<evidence type="ECO:0000256" key="1">
    <source>
        <dbReference type="HAMAP-Rule" id="MF_01523"/>
    </source>
</evidence>
<comment type="catalytic activity">
    <reaction evidence="1">
        <text>guanosine(1516) in 16S rRNA + S-adenosyl-L-methionine = N(2)-methylguanosine(1516) in 16S rRNA + S-adenosyl-L-homocysteine + H(+)</text>
        <dbReference type="Rhea" id="RHEA:43220"/>
        <dbReference type="Rhea" id="RHEA-COMP:10412"/>
        <dbReference type="Rhea" id="RHEA-COMP:10413"/>
        <dbReference type="ChEBI" id="CHEBI:15378"/>
        <dbReference type="ChEBI" id="CHEBI:57856"/>
        <dbReference type="ChEBI" id="CHEBI:59789"/>
        <dbReference type="ChEBI" id="CHEBI:74269"/>
        <dbReference type="ChEBI" id="CHEBI:74481"/>
        <dbReference type="EC" id="2.1.1.242"/>
    </reaction>
</comment>
<comment type="function">
    <text evidence="1">Specifically methylates the guanosine in position 1516 of 16S rRNA.</text>
</comment>
<comment type="similarity">
    <text evidence="1">Belongs to the methyltransferase superfamily. RsmJ family.</text>
</comment>
<dbReference type="HAMAP" id="MF_01523">
    <property type="entry name" value="16SrRNA_methyltr_J"/>
    <property type="match status" value="1"/>
</dbReference>
<keyword evidence="1" id="KW-0808">Transferase</keyword>
<dbReference type="SUPFAM" id="SSF53335">
    <property type="entry name" value="S-adenosyl-L-methionine-dependent methyltransferases"/>
    <property type="match status" value="1"/>
</dbReference>
<sequence length="259" mass="27408">MSELICLAPQRAAEAAVWACRYGLTPAPVEQLLNPGFHLCLDDSGLSLREGAAGKAVVRVDFTGGTAAHRRRFGGGMGQDIARAVGVSGAYQPSVIDATAGLGRDSFVLATLGCQVVAHERQPVVAALLDDGLIRGRQDIEAGEIVARIRLSFGSSHELLVAETEASRQPDVVYLDPMFGEDAKGSAQVKKDMQAFRSLVGADADADALLDAALQTARCRVVVKRGRKAKPLANRPPSYALTGKSNRFDVYVLAKVAPL</sequence>
<feature type="binding site" evidence="1">
    <location>
        <begin position="155"/>
        <end position="156"/>
    </location>
    <ligand>
        <name>S-adenosyl-L-methionine</name>
        <dbReference type="ChEBI" id="CHEBI:59789"/>
    </ligand>
</feature>
<reference evidence="2 3" key="1">
    <citation type="submission" date="2024-03" db="EMBL/GenBank/DDBJ databases">
        <title>High-quality draft genome sequence of Oceanobacter sp. wDCs-4.</title>
        <authorList>
            <person name="Dong C."/>
        </authorList>
    </citation>
    <scope>NUCLEOTIDE SEQUENCE [LARGE SCALE GENOMIC DNA]</scope>
    <source>
        <strain evidence="3">wDCs-4</strain>
    </source>
</reference>
<dbReference type="EMBL" id="JBBKTX010000016">
    <property type="protein sequence ID" value="MFK4753465.1"/>
    <property type="molecule type" value="Genomic_DNA"/>
</dbReference>
<proteinExistence type="inferred from homology"/>
<feature type="binding site" evidence="1">
    <location>
        <position position="176"/>
    </location>
    <ligand>
        <name>S-adenosyl-L-methionine</name>
        <dbReference type="ChEBI" id="CHEBI:59789"/>
    </ligand>
</feature>
<gene>
    <name evidence="1" type="primary">rsmJ</name>
    <name evidence="2" type="ORF">WG929_13695</name>
</gene>
<dbReference type="InterPro" id="IPR029063">
    <property type="entry name" value="SAM-dependent_MTases_sf"/>
</dbReference>
<keyword evidence="1 2" id="KW-0489">Methyltransferase</keyword>
<protein>
    <recommendedName>
        <fullName evidence="1">Ribosomal RNA small subunit methyltransferase J</fullName>
        <ecNumber evidence="1">2.1.1.242</ecNumber>
    </recommendedName>
    <alternativeName>
        <fullName evidence="1">16S rRNA m2G1516 methyltransferase</fullName>
    </alternativeName>
    <alternativeName>
        <fullName evidence="1">rRNA (guanine-N(2)-)-methyltransferase</fullName>
    </alternativeName>
</protein>
<feature type="binding site" evidence="1">
    <location>
        <begin position="104"/>
        <end position="105"/>
    </location>
    <ligand>
        <name>S-adenosyl-L-methionine</name>
        <dbReference type="ChEBI" id="CHEBI:59789"/>
    </ligand>
</feature>
<dbReference type="Gene3D" id="3.40.50.150">
    <property type="entry name" value="Vaccinia Virus protein VP39"/>
    <property type="match status" value="1"/>
</dbReference>
<organism evidence="2 3">
    <name type="scientific">Oceanobacter antarcticus</name>
    <dbReference type="NCBI Taxonomy" id="3133425"/>
    <lineage>
        <taxon>Bacteria</taxon>
        <taxon>Pseudomonadati</taxon>
        <taxon>Pseudomonadota</taxon>
        <taxon>Gammaproteobacteria</taxon>
        <taxon>Oceanospirillales</taxon>
        <taxon>Oceanospirillaceae</taxon>
        <taxon>Oceanobacter</taxon>
    </lineage>
</organism>
<dbReference type="PANTHER" id="PTHR36112:SF1">
    <property type="entry name" value="RIBOSOMAL RNA SMALL SUBUNIT METHYLTRANSFERASE J"/>
    <property type="match status" value="1"/>
</dbReference>
<keyword evidence="1" id="KW-0963">Cytoplasm</keyword>
<dbReference type="Proteomes" id="UP001620597">
    <property type="component" value="Unassembled WGS sequence"/>
</dbReference>
<keyword evidence="1" id="KW-0949">S-adenosyl-L-methionine</keyword>
<comment type="subcellular location">
    <subcellularLocation>
        <location evidence="1">Cytoplasm</location>
    </subcellularLocation>
</comment>
<keyword evidence="3" id="KW-1185">Reference proteome</keyword>
<name>A0ABW8NKG3_9GAMM</name>
<dbReference type="Pfam" id="PF04445">
    <property type="entry name" value="SAM_MT"/>
    <property type="match status" value="1"/>
</dbReference>
<dbReference type="InterPro" id="IPR007536">
    <property type="entry name" value="16SrRNA_methylTrfase_J"/>
</dbReference>
<dbReference type="PANTHER" id="PTHR36112">
    <property type="entry name" value="RIBOSOMAL RNA SMALL SUBUNIT METHYLTRANSFERASE J"/>
    <property type="match status" value="1"/>
</dbReference>
<evidence type="ECO:0000313" key="3">
    <source>
        <dbReference type="Proteomes" id="UP001620597"/>
    </source>
</evidence>